<evidence type="ECO:0000313" key="2">
    <source>
        <dbReference type="EMBL" id="AGH45281.1"/>
    </source>
</evidence>
<dbReference type="STRING" id="1129794.C427_3172"/>
<dbReference type="EMBL" id="CP003837">
    <property type="protein sequence ID" value="AGH45281.1"/>
    <property type="molecule type" value="Genomic_DNA"/>
</dbReference>
<dbReference type="OrthoDB" id="5620448at2"/>
<dbReference type="Gene3D" id="3.30.450.20">
    <property type="entry name" value="PAS domain"/>
    <property type="match status" value="2"/>
</dbReference>
<dbReference type="AlphaFoldDB" id="M4RNX4"/>
<sequence>MKHKLGHYVWILATGKVIEYDQNSSPRRMIGTHIDITQRKREEQELVTTSRLLDQSQKIAKVGGWELDILSGNLFWTAETYRIHETTPKNLILVLMRRELFFT</sequence>
<dbReference type="SUPFAM" id="SSF55785">
    <property type="entry name" value="PYP-like sensor domain (PAS domain)"/>
    <property type="match status" value="1"/>
</dbReference>
<dbReference type="PATRIC" id="fig|1129794.4.peg.3157"/>
<dbReference type="PROSITE" id="PS50113">
    <property type="entry name" value="PAC"/>
    <property type="match status" value="1"/>
</dbReference>
<gene>
    <name evidence="2" type="ORF">C427_3172</name>
</gene>
<dbReference type="eggNOG" id="COG5001">
    <property type="taxonomic scope" value="Bacteria"/>
</dbReference>
<dbReference type="HOGENOM" id="CLU_2261056_0_0_6"/>
<accession>M4RNX4</accession>
<dbReference type="InterPro" id="IPR000700">
    <property type="entry name" value="PAS-assoc_C"/>
</dbReference>
<evidence type="ECO:0000313" key="3">
    <source>
        <dbReference type="Proteomes" id="UP000011864"/>
    </source>
</evidence>
<protein>
    <submittedName>
        <fullName evidence="2">PAS/PAC sensor-containing diguanylate cyclase/phosphodiesterase</fullName>
    </submittedName>
</protein>
<proteinExistence type="predicted"/>
<dbReference type="KEGG" id="gps:C427_3172"/>
<dbReference type="InterPro" id="IPR013655">
    <property type="entry name" value="PAS_fold_3"/>
</dbReference>
<dbReference type="Pfam" id="PF08447">
    <property type="entry name" value="PAS_3"/>
    <property type="match status" value="1"/>
</dbReference>
<name>M4RNX4_9ALTE</name>
<evidence type="ECO:0000259" key="1">
    <source>
        <dbReference type="PROSITE" id="PS50113"/>
    </source>
</evidence>
<dbReference type="Proteomes" id="UP000011864">
    <property type="component" value="Chromosome"/>
</dbReference>
<organism evidence="2 3">
    <name type="scientific">Paraglaciecola psychrophila 170</name>
    <dbReference type="NCBI Taxonomy" id="1129794"/>
    <lineage>
        <taxon>Bacteria</taxon>
        <taxon>Pseudomonadati</taxon>
        <taxon>Pseudomonadota</taxon>
        <taxon>Gammaproteobacteria</taxon>
        <taxon>Alteromonadales</taxon>
        <taxon>Alteromonadaceae</taxon>
        <taxon>Paraglaciecola</taxon>
    </lineage>
</organism>
<reference evidence="2 3" key="1">
    <citation type="journal article" date="2013" name="Genome Announc.">
        <title>Complete Genome Sequence of Glaciecola psychrophila Strain 170T.</title>
        <authorList>
            <person name="Yin J."/>
            <person name="Chen J."/>
            <person name="Liu G."/>
            <person name="Yu Y."/>
            <person name="Song L."/>
            <person name="Wang X."/>
            <person name="Qu X."/>
        </authorList>
    </citation>
    <scope>NUCLEOTIDE SEQUENCE [LARGE SCALE GENOMIC DNA]</scope>
    <source>
        <strain evidence="2 3">170</strain>
    </source>
</reference>
<dbReference type="InterPro" id="IPR035965">
    <property type="entry name" value="PAS-like_dom_sf"/>
</dbReference>
<feature type="domain" description="PAC" evidence="1">
    <location>
        <begin position="1"/>
        <end position="48"/>
    </location>
</feature>
<keyword evidence="3" id="KW-1185">Reference proteome</keyword>